<name>A0A3N5A594_9MICO</name>
<comment type="caution">
    <text evidence="2">The sequence shown here is derived from an EMBL/GenBank/DDBJ whole genome shotgun (WGS) entry which is preliminary data.</text>
</comment>
<reference evidence="2 3" key="1">
    <citation type="submission" date="2018-11" db="EMBL/GenBank/DDBJ databases">
        <title>Sequencing the genomes of 1000 actinobacteria strains.</title>
        <authorList>
            <person name="Klenk H.-P."/>
        </authorList>
    </citation>
    <scope>NUCLEOTIDE SEQUENCE [LARGE SCALE GENOMIC DNA]</scope>
    <source>
        <strain evidence="2 3">DSM 14418</strain>
    </source>
</reference>
<evidence type="ECO:0000313" key="3">
    <source>
        <dbReference type="Proteomes" id="UP000280726"/>
    </source>
</evidence>
<gene>
    <name evidence="2" type="ORF">EDD32_1401</name>
</gene>
<keyword evidence="1" id="KW-1133">Transmembrane helix</keyword>
<keyword evidence="1" id="KW-0472">Membrane</keyword>
<accession>A0A3N5A594</accession>
<feature type="transmembrane region" description="Helical" evidence="1">
    <location>
        <begin position="62"/>
        <end position="81"/>
    </location>
</feature>
<feature type="transmembrane region" description="Helical" evidence="1">
    <location>
        <begin position="36"/>
        <end position="56"/>
    </location>
</feature>
<keyword evidence="3" id="KW-1185">Reference proteome</keyword>
<evidence type="ECO:0000256" key="1">
    <source>
        <dbReference type="SAM" id="Phobius"/>
    </source>
</evidence>
<dbReference type="EMBL" id="RKRA01000001">
    <property type="protein sequence ID" value="RPF26941.1"/>
    <property type="molecule type" value="Genomic_DNA"/>
</dbReference>
<dbReference type="Gene3D" id="1.20.1280.290">
    <property type="match status" value="1"/>
</dbReference>
<proteinExistence type="predicted"/>
<evidence type="ECO:0008006" key="4">
    <source>
        <dbReference type="Google" id="ProtNLM"/>
    </source>
</evidence>
<protein>
    <recommendedName>
        <fullName evidence="4">PQ loop repeat protein</fullName>
    </recommendedName>
</protein>
<keyword evidence="1" id="KW-0812">Transmembrane</keyword>
<dbReference type="AlphaFoldDB" id="A0A3N5A594"/>
<evidence type="ECO:0000313" key="2">
    <source>
        <dbReference type="EMBL" id="RPF26941.1"/>
    </source>
</evidence>
<dbReference type="Proteomes" id="UP000280726">
    <property type="component" value="Unassembled WGS sequence"/>
</dbReference>
<sequence>MDIPLLAGTISTVIFAGSMLPMLAKAARTKDLGSYSLGNIALINAGNVVHTLYVVTLPVGPVWVLHGFYVVSSALMLAWCLRYRSSTHATEPTTEPATRVADADLPVRLGV</sequence>
<feature type="transmembrane region" description="Helical" evidence="1">
    <location>
        <begin position="6"/>
        <end position="24"/>
    </location>
</feature>
<organism evidence="2 3">
    <name type="scientific">Georgenia muralis</name>
    <dbReference type="NCBI Taxonomy" id="154117"/>
    <lineage>
        <taxon>Bacteria</taxon>
        <taxon>Bacillati</taxon>
        <taxon>Actinomycetota</taxon>
        <taxon>Actinomycetes</taxon>
        <taxon>Micrococcales</taxon>
        <taxon>Bogoriellaceae</taxon>
        <taxon>Georgenia</taxon>
    </lineage>
</organism>
<dbReference type="RefSeq" id="WP_246006021.1">
    <property type="nucleotide sequence ID" value="NZ_RKRA01000001.1"/>
</dbReference>